<evidence type="ECO:0000313" key="2">
    <source>
        <dbReference type="Proteomes" id="UP000785679"/>
    </source>
</evidence>
<keyword evidence="2" id="KW-1185">Reference proteome</keyword>
<proteinExistence type="predicted"/>
<name>A0A8J8P2K6_HALGN</name>
<evidence type="ECO:0000313" key="1">
    <source>
        <dbReference type="EMBL" id="TNV86138.1"/>
    </source>
</evidence>
<dbReference type="EMBL" id="RRYP01001275">
    <property type="protein sequence ID" value="TNV86138.1"/>
    <property type="molecule type" value="Genomic_DNA"/>
</dbReference>
<reference evidence="1" key="1">
    <citation type="submission" date="2019-06" db="EMBL/GenBank/DDBJ databases">
        <authorList>
            <person name="Zheng W."/>
        </authorList>
    </citation>
    <scope>NUCLEOTIDE SEQUENCE</scope>
    <source>
        <strain evidence="1">QDHG01</strain>
    </source>
</reference>
<gene>
    <name evidence="1" type="ORF">FGO68_gene16906</name>
</gene>
<dbReference type="Proteomes" id="UP000785679">
    <property type="component" value="Unassembled WGS sequence"/>
</dbReference>
<sequence length="212" mass="24206">MLSRGLYLRLGKYEVYSTGKLVVRVKCIKLNCTIIIQYHPQIYSQLDTQRKEQSRFFRLIASSTDMILWLNPNFRSLHDCLNKLHGSHHTQSRFRSSLSLAQTYSVSAQSIIDTRASHLSTTLTARHRDSGFEEGYKPLSLSESCHEIGFDFSMYRVVSGSLGSFGRILCTCFQSKDHRAKPRQLAYTLLSLKGKKAQLKNEVIVPKGQFHA</sequence>
<accession>A0A8J8P2K6</accession>
<organism evidence="1 2">
    <name type="scientific">Halteria grandinella</name>
    <dbReference type="NCBI Taxonomy" id="5974"/>
    <lineage>
        <taxon>Eukaryota</taxon>
        <taxon>Sar</taxon>
        <taxon>Alveolata</taxon>
        <taxon>Ciliophora</taxon>
        <taxon>Intramacronucleata</taxon>
        <taxon>Spirotrichea</taxon>
        <taxon>Stichotrichia</taxon>
        <taxon>Sporadotrichida</taxon>
        <taxon>Halteriidae</taxon>
        <taxon>Halteria</taxon>
    </lineage>
</organism>
<protein>
    <submittedName>
        <fullName evidence="1">Uncharacterized protein</fullName>
    </submittedName>
</protein>
<dbReference type="AlphaFoldDB" id="A0A8J8P2K6"/>
<comment type="caution">
    <text evidence="1">The sequence shown here is derived from an EMBL/GenBank/DDBJ whole genome shotgun (WGS) entry which is preliminary data.</text>
</comment>